<dbReference type="CDD" id="cd01949">
    <property type="entry name" value="GGDEF"/>
    <property type="match status" value="1"/>
</dbReference>
<gene>
    <name evidence="2" type="ORF">MNBD_PLANCTO03-745</name>
</gene>
<dbReference type="SUPFAM" id="SSF55073">
    <property type="entry name" value="Nucleotide cyclase"/>
    <property type="match status" value="1"/>
</dbReference>
<dbReference type="AlphaFoldDB" id="A0A3B1DCC7"/>
<organism evidence="2">
    <name type="scientific">hydrothermal vent metagenome</name>
    <dbReference type="NCBI Taxonomy" id="652676"/>
    <lineage>
        <taxon>unclassified sequences</taxon>
        <taxon>metagenomes</taxon>
        <taxon>ecological metagenomes</taxon>
    </lineage>
</organism>
<proteinExistence type="predicted"/>
<reference evidence="2" key="1">
    <citation type="submission" date="2018-06" db="EMBL/GenBank/DDBJ databases">
        <authorList>
            <person name="Zhirakovskaya E."/>
        </authorList>
    </citation>
    <scope>NUCLEOTIDE SEQUENCE</scope>
</reference>
<dbReference type="GO" id="GO:0052621">
    <property type="term" value="F:diguanylate cyclase activity"/>
    <property type="evidence" value="ECO:0007669"/>
    <property type="project" value="TreeGrafter"/>
</dbReference>
<feature type="domain" description="GGDEF" evidence="1">
    <location>
        <begin position="125"/>
        <end position="269"/>
    </location>
</feature>
<evidence type="ECO:0000313" key="2">
    <source>
        <dbReference type="EMBL" id="VAX40496.1"/>
    </source>
</evidence>
<feature type="non-terminal residue" evidence="2">
    <location>
        <position position="1"/>
    </location>
</feature>
<dbReference type="InterPro" id="IPR050469">
    <property type="entry name" value="Diguanylate_Cyclase"/>
</dbReference>
<dbReference type="Gene3D" id="3.30.70.270">
    <property type="match status" value="1"/>
</dbReference>
<sequence length="277" mass="30290">RLLAAGQPVLEAAMALLRTRVGCDDLAYHPQTETTPDTSPEPALAHSAAPVRIGTETIGLLQSTTLSPATLTPAATWLGAWLELEHQQATLREAAYRDPLTGAWNRRHFDEFLPKAIDEARAARRSVTVLLFDIDNFKLFNDEHGHAAGDEILTECVRLLDTAVRPTDKVCRIGGDEFAVIFYEPEGPRESSSHHPKSVFDIAERFRALVCEARFHKLADDAPGKLTISGGLATYPWDGRTAQELVERADQLALEGKKQGKNVIAIGPGCHGLRDGQ</sequence>
<dbReference type="PROSITE" id="PS50887">
    <property type="entry name" value="GGDEF"/>
    <property type="match status" value="1"/>
</dbReference>
<dbReference type="SMART" id="SM00267">
    <property type="entry name" value="GGDEF"/>
    <property type="match status" value="1"/>
</dbReference>
<dbReference type="PANTHER" id="PTHR45138:SF9">
    <property type="entry name" value="DIGUANYLATE CYCLASE DGCM-RELATED"/>
    <property type="match status" value="1"/>
</dbReference>
<dbReference type="EMBL" id="UOGK01000401">
    <property type="protein sequence ID" value="VAX40496.1"/>
    <property type="molecule type" value="Genomic_DNA"/>
</dbReference>
<dbReference type="NCBIfam" id="TIGR00254">
    <property type="entry name" value="GGDEF"/>
    <property type="match status" value="1"/>
</dbReference>
<dbReference type="InterPro" id="IPR043128">
    <property type="entry name" value="Rev_trsase/Diguanyl_cyclase"/>
</dbReference>
<accession>A0A3B1DCC7</accession>
<dbReference type="InterPro" id="IPR029787">
    <property type="entry name" value="Nucleotide_cyclase"/>
</dbReference>
<name>A0A3B1DCC7_9ZZZZ</name>
<dbReference type="Pfam" id="PF00990">
    <property type="entry name" value="GGDEF"/>
    <property type="match status" value="1"/>
</dbReference>
<dbReference type="PANTHER" id="PTHR45138">
    <property type="entry name" value="REGULATORY COMPONENTS OF SENSORY TRANSDUCTION SYSTEM"/>
    <property type="match status" value="1"/>
</dbReference>
<dbReference type="InterPro" id="IPR000160">
    <property type="entry name" value="GGDEF_dom"/>
</dbReference>
<evidence type="ECO:0000259" key="1">
    <source>
        <dbReference type="PROSITE" id="PS50887"/>
    </source>
</evidence>
<protein>
    <recommendedName>
        <fullName evidence="1">GGDEF domain-containing protein</fullName>
    </recommendedName>
</protein>